<reference evidence="3 4" key="1">
    <citation type="submission" date="2019-09" db="EMBL/GenBank/DDBJ databases">
        <authorList>
            <person name="Chandra G."/>
            <person name="Truman W A."/>
        </authorList>
    </citation>
    <scope>NUCLEOTIDE SEQUENCE [LARGE SCALE GENOMIC DNA]</scope>
    <source>
        <strain evidence="3">PS704</strain>
    </source>
</reference>
<dbReference type="Pfam" id="PF25023">
    <property type="entry name" value="TEN_YD-shell"/>
    <property type="match status" value="1"/>
</dbReference>
<gene>
    <name evidence="3" type="ORF">PS704_03760</name>
</gene>
<evidence type="ECO:0000313" key="3">
    <source>
        <dbReference type="EMBL" id="VVO15041.1"/>
    </source>
</evidence>
<name>A0A5E7DFP9_PSEFL</name>
<dbReference type="NCBIfam" id="TIGR03696">
    <property type="entry name" value="Rhs_assc_core"/>
    <property type="match status" value="1"/>
</dbReference>
<organism evidence="3 4">
    <name type="scientific">Pseudomonas fluorescens</name>
    <dbReference type="NCBI Taxonomy" id="294"/>
    <lineage>
        <taxon>Bacteria</taxon>
        <taxon>Pseudomonadati</taxon>
        <taxon>Pseudomonadota</taxon>
        <taxon>Gammaproteobacteria</taxon>
        <taxon>Pseudomonadales</taxon>
        <taxon>Pseudomonadaceae</taxon>
        <taxon>Pseudomonas</taxon>
    </lineage>
</organism>
<feature type="domain" description="Teneurin-like YD-shell" evidence="2">
    <location>
        <begin position="4"/>
        <end position="147"/>
    </location>
</feature>
<dbReference type="InterPro" id="IPR022385">
    <property type="entry name" value="Rhs_assc_core"/>
</dbReference>
<accession>A0A5E7DFP9</accession>
<sequence>MISQQKALSVRYHYDALDRITSHRQLDRPERQRFYCEDRLATEIQGEERQSFVQYSDQLIAQQLQKDGGFENTLLATDLQRSVLSALNASKPRSTTYAPYGHHPCGCGLNSLLGFNGQLPDPVTGHYLLGNGYRAFNPILMRFNSPDNLSPFGAGGVNTYAYCLGDPINRSDPTGHLASSLSQFLKKAPAVAASYELGIKLKPVSNVTRLSEGIFTFEDVYKGGSRLTFDTHGFPGGVEGDFTGLDLLKLAKRHGVDVSKFESIRIAACHSADIERNSFGIEDISFAESINRLAKRPVKAYSGRIQTINTGKVFENLKIGEVYDGPYYFGVAKKDISLKRYGVQYRPVVFDKVKRPVSRVRT</sequence>
<protein>
    <recommendedName>
        <fullName evidence="2">Teneurin-like YD-shell domain-containing protein</fullName>
    </recommendedName>
</protein>
<keyword evidence="1" id="KW-0677">Repeat</keyword>
<evidence type="ECO:0000259" key="2">
    <source>
        <dbReference type="Pfam" id="PF25023"/>
    </source>
</evidence>
<evidence type="ECO:0000313" key="4">
    <source>
        <dbReference type="Proteomes" id="UP000326557"/>
    </source>
</evidence>
<dbReference type="Proteomes" id="UP000326557">
    <property type="component" value="Unassembled WGS sequence"/>
</dbReference>
<dbReference type="RefSeq" id="WP_150639176.1">
    <property type="nucleotide sequence ID" value="NZ_CABVHP010000011.1"/>
</dbReference>
<dbReference type="AlphaFoldDB" id="A0A5E7DFP9"/>
<evidence type="ECO:0000256" key="1">
    <source>
        <dbReference type="ARBA" id="ARBA00022737"/>
    </source>
</evidence>
<dbReference type="InterPro" id="IPR056823">
    <property type="entry name" value="TEN-like_YD-shell"/>
</dbReference>
<dbReference type="Gene3D" id="2.180.10.10">
    <property type="entry name" value="RHS repeat-associated core"/>
    <property type="match status" value="1"/>
</dbReference>
<dbReference type="EMBL" id="CABVHP010000011">
    <property type="protein sequence ID" value="VVO15041.1"/>
    <property type="molecule type" value="Genomic_DNA"/>
</dbReference>
<proteinExistence type="predicted"/>
<dbReference type="OrthoDB" id="6871516at2"/>
<dbReference type="SUPFAM" id="SSF56399">
    <property type="entry name" value="ADP-ribosylation"/>
    <property type="match status" value="1"/>
</dbReference>